<dbReference type="InterPro" id="IPR001387">
    <property type="entry name" value="Cro/C1-type_HTH"/>
</dbReference>
<dbReference type="SMART" id="SM00530">
    <property type="entry name" value="HTH_XRE"/>
    <property type="match status" value="1"/>
</dbReference>
<dbReference type="Pfam" id="PF01381">
    <property type="entry name" value="HTH_3"/>
    <property type="match status" value="1"/>
</dbReference>
<dbReference type="SUPFAM" id="SSF47413">
    <property type="entry name" value="lambda repressor-like DNA-binding domains"/>
    <property type="match status" value="1"/>
</dbReference>
<dbReference type="EMBL" id="NJBN01000003">
    <property type="protein sequence ID" value="TKJ41172.1"/>
    <property type="molecule type" value="Genomic_DNA"/>
</dbReference>
<dbReference type="Gene3D" id="1.10.260.40">
    <property type="entry name" value="lambda repressor-like DNA-binding domains"/>
    <property type="match status" value="1"/>
</dbReference>
<feature type="domain" description="HTH cro/C1-type" evidence="1">
    <location>
        <begin position="6"/>
        <end position="60"/>
    </location>
</feature>
<reference evidence="2 3" key="1">
    <citation type="submission" date="2017-06" db="EMBL/GenBank/DDBJ databases">
        <title>Novel microbial phyla capable of carbon fixation and sulfur reduction in deep-sea sediments.</title>
        <authorList>
            <person name="Huang J."/>
            <person name="Baker B."/>
            <person name="Wang Y."/>
        </authorList>
    </citation>
    <scope>NUCLEOTIDE SEQUENCE [LARGE SCALE GENOMIC DNA]</scope>
    <source>
        <strain evidence="2">B3_LCP</strain>
    </source>
</reference>
<gene>
    <name evidence="2" type="ORF">CEE37_05770</name>
</gene>
<name>A0A532V217_UNCL8</name>
<organism evidence="2 3">
    <name type="scientific">candidate division LCP-89 bacterium B3_LCP</name>
    <dbReference type="NCBI Taxonomy" id="2012998"/>
    <lineage>
        <taxon>Bacteria</taxon>
        <taxon>Pseudomonadati</taxon>
        <taxon>Bacteria division LCP-89</taxon>
    </lineage>
</organism>
<proteinExistence type="predicted"/>
<sequence>MSGKIIRNARLDQGIQSSELAKLVGVSPATISLLESGRTDVGPKTLKRIADVLRLDYEALLAVSGMIPPGLRDLMRNEPIFSKLIHRLTLCQIRGYLSDDHLVGISRLLPKV</sequence>
<comment type="caution">
    <text evidence="2">The sequence shown here is derived from an EMBL/GenBank/DDBJ whole genome shotgun (WGS) entry which is preliminary data.</text>
</comment>
<dbReference type="PROSITE" id="PS50943">
    <property type="entry name" value="HTH_CROC1"/>
    <property type="match status" value="1"/>
</dbReference>
<dbReference type="CDD" id="cd00093">
    <property type="entry name" value="HTH_XRE"/>
    <property type="match status" value="1"/>
</dbReference>
<protein>
    <recommendedName>
        <fullName evidence="1">HTH cro/C1-type domain-containing protein</fullName>
    </recommendedName>
</protein>
<evidence type="ECO:0000259" key="1">
    <source>
        <dbReference type="PROSITE" id="PS50943"/>
    </source>
</evidence>
<accession>A0A532V217</accession>
<dbReference type="InterPro" id="IPR010982">
    <property type="entry name" value="Lambda_DNA-bd_dom_sf"/>
</dbReference>
<dbReference type="GO" id="GO:0003677">
    <property type="term" value="F:DNA binding"/>
    <property type="evidence" value="ECO:0007669"/>
    <property type="project" value="InterPro"/>
</dbReference>
<dbReference type="Proteomes" id="UP000319619">
    <property type="component" value="Unassembled WGS sequence"/>
</dbReference>
<evidence type="ECO:0000313" key="3">
    <source>
        <dbReference type="Proteomes" id="UP000319619"/>
    </source>
</evidence>
<evidence type="ECO:0000313" key="2">
    <source>
        <dbReference type="EMBL" id="TKJ41172.1"/>
    </source>
</evidence>
<dbReference type="AlphaFoldDB" id="A0A532V217"/>